<dbReference type="KEGG" id="mbu:Mbur_0800"/>
<dbReference type="EMBL" id="CP000300">
    <property type="protein sequence ID" value="ABE51756.1"/>
    <property type="molecule type" value="Genomic_DNA"/>
</dbReference>
<dbReference type="InterPro" id="IPR001959">
    <property type="entry name" value="Transposase"/>
</dbReference>
<dbReference type="AlphaFoldDB" id="Q12XS0"/>
<dbReference type="InterPro" id="IPR051399">
    <property type="entry name" value="RNA-guided_DNA_endo/Transpos"/>
</dbReference>
<reference evidence="9" key="1">
    <citation type="journal article" date="2009" name="ISME J.">
        <title>The genome sequence of the psychrophilic archaeon, Methanococcoides burtonii: the role of genome evolution in cold adaptation.</title>
        <authorList>
            <person name="Allen M.A."/>
            <person name="Lauro F.M."/>
            <person name="Williams T.J."/>
            <person name="Burg D."/>
            <person name="Siddiqui K.S."/>
            <person name="De Francisci D."/>
            <person name="Chong K.W."/>
            <person name="Pilak O."/>
            <person name="Chew H.H."/>
            <person name="De Maere M.Z."/>
            <person name="Ting L."/>
            <person name="Katrib M."/>
            <person name="Ng C."/>
            <person name="Sowers K.R."/>
            <person name="Galperin M.Y."/>
            <person name="Anderson I.J."/>
            <person name="Ivanova N."/>
            <person name="Dalin E."/>
            <person name="Martinez M."/>
            <person name="Lapidus A."/>
            <person name="Hauser L."/>
            <person name="Land M."/>
            <person name="Thomas T."/>
            <person name="Cavicchioli R."/>
        </authorList>
    </citation>
    <scope>NUCLEOTIDE SEQUENCE [LARGE SCALE GENOMIC DNA]</scope>
    <source>
        <strain evidence="9">DSM 6242 / NBRC 107633 / OCM 468 / ACE-M</strain>
    </source>
</reference>
<feature type="domain" description="Probable transposase IS891/IS1136/IS1341" evidence="6">
    <location>
        <begin position="159"/>
        <end position="248"/>
    </location>
</feature>
<keyword evidence="4" id="KW-0238">DNA-binding</keyword>
<evidence type="ECO:0000313" key="9">
    <source>
        <dbReference type="Proteomes" id="UP000001979"/>
    </source>
</evidence>
<dbReference type="HOGENOM" id="CLU_032903_3_2_2"/>
<sequence>MYMDRTIKLKLEMPDEGKENLRQTVVLFNQVFNEVAKYGFENHTYSKVSIHHATYYDIRERHPELNSSHVQGARDVACEALKGVKLKRLPQSIPFSAIRYNKNTIRIVFEHGYASVSSVNGRVKVCFTIPKYYEQYLGWEVRSSTLNYDSRNDLFYLHVTLRTESPKPSGNTVLGIDRGIVNVAVCSNNVFFNDSKVKNARAKYAYLRKELQSKGTKSAKRLLKKMSRKERRFVTDVNHCIAKDIVNMPFDVIALEDLTSIRVQKRKGKNFNRKLNNWSFYQLEQFIRYKAEALGKQVVSVDPRFSSQKCSKCGHTYKGNRDGSSYRCRSCGFQIHADLNAARNIAQAGISCLSRLSVNQPNVGMSAVQDTVQ</sequence>
<evidence type="ECO:0000256" key="3">
    <source>
        <dbReference type="ARBA" id="ARBA00022578"/>
    </source>
</evidence>
<name>Q12XS0_METBU</name>
<dbReference type="NCBIfam" id="TIGR01765">
    <property type="entry name" value="tspaseT_teng_N"/>
    <property type="match status" value="1"/>
</dbReference>
<dbReference type="Pfam" id="PF01385">
    <property type="entry name" value="OrfB_IS605"/>
    <property type="match status" value="1"/>
</dbReference>
<evidence type="ECO:0000259" key="6">
    <source>
        <dbReference type="Pfam" id="PF01385"/>
    </source>
</evidence>
<proteinExistence type="inferred from homology"/>
<evidence type="ECO:0000256" key="1">
    <source>
        <dbReference type="ARBA" id="ARBA00008761"/>
    </source>
</evidence>
<dbReference type="Pfam" id="PF07282">
    <property type="entry name" value="Cas12f1-like_TNB"/>
    <property type="match status" value="1"/>
</dbReference>
<dbReference type="GO" id="GO:0032196">
    <property type="term" value="P:transposition"/>
    <property type="evidence" value="ECO:0007669"/>
    <property type="project" value="UniProtKB-KW"/>
</dbReference>
<evidence type="ECO:0000259" key="7">
    <source>
        <dbReference type="Pfam" id="PF07282"/>
    </source>
</evidence>
<comment type="similarity">
    <text evidence="2">In the N-terminal section; belongs to the transposase 2 family.</text>
</comment>
<feature type="domain" description="Cas12f1-like TNB" evidence="7">
    <location>
        <begin position="280"/>
        <end position="345"/>
    </location>
</feature>
<dbReference type="OrthoDB" id="33505at2157"/>
<keyword evidence="3" id="KW-0815">Transposition</keyword>
<dbReference type="InterPro" id="IPR010095">
    <property type="entry name" value="Cas12f1-like_TNB"/>
</dbReference>
<dbReference type="InterPro" id="IPR010094">
    <property type="entry name" value="Transposase_put_N"/>
</dbReference>
<gene>
    <name evidence="8" type="ordered locus">Mbur_0800</name>
</gene>
<dbReference type="GO" id="GO:0003677">
    <property type="term" value="F:DNA binding"/>
    <property type="evidence" value="ECO:0007669"/>
    <property type="project" value="UniProtKB-KW"/>
</dbReference>
<protein>
    <submittedName>
        <fullName evidence="8">Transposase</fullName>
    </submittedName>
</protein>
<evidence type="ECO:0000256" key="5">
    <source>
        <dbReference type="ARBA" id="ARBA00023172"/>
    </source>
</evidence>
<dbReference type="NCBIfam" id="NF040570">
    <property type="entry name" value="guided_TnpB"/>
    <property type="match status" value="1"/>
</dbReference>
<organism evidence="8 9">
    <name type="scientific">Methanococcoides burtonii (strain DSM 6242 / NBRC 107633 / OCM 468 / ACE-M)</name>
    <dbReference type="NCBI Taxonomy" id="259564"/>
    <lineage>
        <taxon>Archaea</taxon>
        <taxon>Methanobacteriati</taxon>
        <taxon>Methanobacteriota</taxon>
        <taxon>Stenosarchaea group</taxon>
        <taxon>Methanomicrobia</taxon>
        <taxon>Methanosarcinales</taxon>
        <taxon>Methanosarcinaceae</taxon>
        <taxon>Methanococcoides</taxon>
    </lineage>
</organism>
<dbReference type="NCBIfam" id="TIGR01766">
    <property type="entry name" value="IS200/IS605 family accessory protein TnpB-like domain"/>
    <property type="match status" value="1"/>
</dbReference>
<dbReference type="PANTHER" id="PTHR30405">
    <property type="entry name" value="TRANSPOSASE"/>
    <property type="match status" value="1"/>
</dbReference>
<dbReference type="GO" id="GO:0006310">
    <property type="term" value="P:DNA recombination"/>
    <property type="evidence" value="ECO:0007669"/>
    <property type="project" value="UniProtKB-KW"/>
</dbReference>
<evidence type="ECO:0000256" key="2">
    <source>
        <dbReference type="ARBA" id="ARBA00011044"/>
    </source>
</evidence>
<accession>Q12XS0</accession>
<evidence type="ECO:0000313" key="8">
    <source>
        <dbReference type="EMBL" id="ABE51756.1"/>
    </source>
</evidence>
<keyword evidence="5" id="KW-0233">DNA recombination</keyword>
<evidence type="ECO:0000256" key="4">
    <source>
        <dbReference type="ARBA" id="ARBA00023125"/>
    </source>
</evidence>
<dbReference type="PANTHER" id="PTHR30405:SF11">
    <property type="entry name" value="RNA-GUIDED DNA ENDONUCLEASE RV2885C-RELATED"/>
    <property type="match status" value="1"/>
</dbReference>
<dbReference type="Proteomes" id="UP000001979">
    <property type="component" value="Chromosome"/>
</dbReference>
<comment type="similarity">
    <text evidence="1">In the C-terminal section; belongs to the transposase 35 family.</text>
</comment>
<keyword evidence="9" id="KW-1185">Reference proteome</keyword>